<feature type="signal peptide" evidence="1">
    <location>
        <begin position="1"/>
        <end position="18"/>
    </location>
</feature>
<reference evidence="2" key="2">
    <citation type="submission" date="2020-11" db="EMBL/GenBank/DDBJ databases">
        <authorList>
            <person name="McCartney M.A."/>
            <person name="Auch B."/>
            <person name="Kono T."/>
            <person name="Mallez S."/>
            <person name="Becker A."/>
            <person name="Gohl D.M."/>
            <person name="Silverstein K.A.T."/>
            <person name="Koren S."/>
            <person name="Bechman K.B."/>
            <person name="Herman A."/>
            <person name="Abrahante J.E."/>
            <person name="Garbe J."/>
        </authorList>
    </citation>
    <scope>NUCLEOTIDE SEQUENCE</scope>
    <source>
        <strain evidence="2">Duluth1</strain>
        <tissue evidence="2">Whole animal</tissue>
    </source>
</reference>
<dbReference type="Proteomes" id="UP000828390">
    <property type="component" value="Unassembled WGS sequence"/>
</dbReference>
<keyword evidence="3" id="KW-1185">Reference proteome</keyword>
<accession>A0A9D4FDE8</accession>
<name>A0A9D4FDE8_DREPO</name>
<evidence type="ECO:0000313" key="3">
    <source>
        <dbReference type="Proteomes" id="UP000828390"/>
    </source>
</evidence>
<organism evidence="2 3">
    <name type="scientific">Dreissena polymorpha</name>
    <name type="common">Zebra mussel</name>
    <name type="synonym">Mytilus polymorpha</name>
    <dbReference type="NCBI Taxonomy" id="45954"/>
    <lineage>
        <taxon>Eukaryota</taxon>
        <taxon>Metazoa</taxon>
        <taxon>Spiralia</taxon>
        <taxon>Lophotrochozoa</taxon>
        <taxon>Mollusca</taxon>
        <taxon>Bivalvia</taxon>
        <taxon>Autobranchia</taxon>
        <taxon>Heteroconchia</taxon>
        <taxon>Euheterodonta</taxon>
        <taxon>Imparidentia</taxon>
        <taxon>Neoheterodontei</taxon>
        <taxon>Myida</taxon>
        <taxon>Dreissenoidea</taxon>
        <taxon>Dreissenidae</taxon>
        <taxon>Dreissena</taxon>
    </lineage>
</organism>
<feature type="chain" id="PRO_5038505170" evidence="1">
    <location>
        <begin position="19"/>
        <end position="343"/>
    </location>
</feature>
<dbReference type="AlphaFoldDB" id="A0A9D4FDE8"/>
<reference evidence="2" key="1">
    <citation type="journal article" date="2019" name="bioRxiv">
        <title>The Genome of the Zebra Mussel, Dreissena polymorpha: A Resource for Invasive Species Research.</title>
        <authorList>
            <person name="McCartney M.A."/>
            <person name="Auch B."/>
            <person name="Kono T."/>
            <person name="Mallez S."/>
            <person name="Zhang Y."/>
            <person name="Obille A."/>
            <person name="Becker A."/>
            <person name="Abrahante J.E."/>
            <person name="Garbe J."/>
            <person name="Badalamenti J.P."/>
            <person name="Herman A."/>
            <person name="Mangelson H."/>
            <person name="Liachko I."/>
            <person name="Sullivan S."/>
            <person name="Sone E.D."/>
            <person name="Koren S."/>
            <person name="Silverstein K.A.T."/>
            <person name="Beckman K.B."/>
            <person name="Gohl D.M."/>
        </authorList>
    </citation>
    <scope>NUCLEOTIDE SEQUENCE</scope>
    <source>
        <strain evidence="2">Duluth1</strain>
        <tissue evidence="2">Whole animal</tissue>
    </source>
</reference>
<dbReference type="EMBL" id="JAIWYP010000007">
    <property type="protein sequence ID" value="KAH3794610.1"/>
    <property type="molecule type" value="Genomic_DNA"/>
</dbReference>
<dbReference type="InterPro" id="IPR032675">
    <property type="entry name" value="LRR_dom_sf"/>
</dbReference>
<dbReference type="Gene3D" id="3.80.10.10">
    <property type="entry name" value="Ribonuclease Inhibitor"/>
    <property type="match status" value="1"/>
</dbReference>
<proteinExistence type="predicted"/>
<gene>
    <name evidence="2" type="ORF">DPMN_148147</name>
</gene>
<keyword evidence="1" id="KW-0732">Signal</keyword>
<sequence>MTQYICMMILMMPFGVNCEANQCQRRQRWSPSGLNRTDLLCCTDDCDSNEDYSTALGYPGFEHCCTCNSQTEWSGQEKALLIEYISASGKSLVVDPDISRFNDSNLYKIEHLYGVMTEIPSDVCDWDKDPRLKVFSPHANESIKYWLHIVQIDFRSNKIRKVESLHFKNTTINLLTQLRHLDVSYNQIVSMDPACISQPTQNLFFANFSHNKLRELDITNAFTVNLICRVNYTSNIIENFVNALGFTLDKNKTYGPGYVSFHQNKIERFPDLTSLLGLSSLAEFGQLFSFEFDFDDYQLNCDCYLEPILRMGQELKDVLWRNYFNIYCANPPSFKNKKVHSLN</sequence>
<evidence type="ECO:0000256" key="1">
    <source>
        <dbReference type="SAM" id="SignalP"/>
    </source>
</evidence>
<evidence type="ECO:0000313" key="2">
    <source>
        <dbReference type="EMBL" id="KAH3794610.1"/>
    </source>
</evidence>
<protein>
    <submittedName>
        <fullName evidence="2">Uncharacterized protein</fullName>
    </submittedName>
</protein>
<dbReference type="SUPFAM" id="SSF52058">
    <property type="entry name" value="L domain-like"/>
    <property type="match status" value="1"/>
</dbReference>
<comment type="caution">
    <text evidence="2">The sequence shown here is derived from an EMBL/GenBank/DDBJ whole genome shotgun (WGS) entry which is preliminary data.</text>
</comment>